<keyword evidence="5 6" id="KW-0472">Membrane</keyword>
<keyword evidence="8" id="KW-1185">Reference proteome</keyword>
<evidence type="ECO:0000256" key="5">
    <source>
        <dbReference type="ARBA" id="ARBA00023136"/>
    </source>
</evidence>
<proteinExistence type="inferred from homology"/>
<feature type="transmembrane region" description="Helical" evidence="6">
    <location>
        <begin position="41"/>
        <end position="61"/>
    </location>
</feature>
<dbReference type="Pfam" id="PF02133">
    <property type="entry name" value="Transp_cyt_pur"/>
    <property type="match status" value="1"/>
</dbReference>
<evidence type="ECO:0000256" key="3">
    <source>
        <dbReference type="ARBA" id="ARBA00022692"/>
    </source>
</evidence>
<name>A0ABU8PL79_9HYPH</name>
<keyword evidence="3 6" id="KW-0812">Transmembrane</keyword>
<dbReference type="InterPro" id="IPR045225">
    <property type="entry name" value="Uracil/uridine/allantoin_perm"/>
</dbReference>
<accession>A0ABU8PL79</accession>
<dbReference type="PANTHER" id="PTHR30618">
    <property type="entry name" value="NCS1 FAMILY PURINE/PYRIMIDINE TRANSPORTER"/>
    <property type="match status" value="1"/>
</dbReference>
<dbReference type="EMBL" id="JBBGZH010000003">
    <property type="protein sequence ID" value="MEJ5023003.1"/>
    <property type="molecule type" value="Genomic_DNA"/>
</dbReference>
<reference evidence="7 8" key="1">
    <citation type="submission" date="2023-12" db="EMBL/GenBank/DDBJ databases">
        <title>Gut-associated functions are favored during microbiome assembly across C. elegans life.</title>
        <authorList>
            <person name="Zimmermann J."/>
        </authorList>
    </citation>
    <scope>NUCLEOTIDE SEQUENCE [LARGE SCALE GENOMIC DNA]</scope>
    <source>
        <strain evidence="7 8">MYb71</strain>
    </source>
</reference>
<gene>
    <name evidence="7" type="ORF">WH297_25235</name>
</gene>
<dbReference type="Proteomes" id="UP001375812">
    <property type="component" value="Unassembled WGS sequence"/>
</dbReference>
<dbReference type="InterPro" id="IPR001248">
    <property type="entry name" value="Pur-cyt_permease"/>
</dbReference>
<organism evidence="7 8">
    <name type="scientific">Ochrobactrum vermis</name>
    <dbReference type="NCBI Taxonomy" id="1827297"/>
    <lineage>
        <taxon>Bacteria</taxon>
        <taxon>Pseudomonadati</taxon>
        <taxon>Pseudomonadota</taxon>
        <taxon>Alphaproteobacteria</taxon>
        <taxon>Hyphomicrobiales</taxon>
        <taxon>Brucellaceae</taxon>
        <taxon>Brucella/Ochrobactrum group</taxon>
        <taxon>Ochrobactrum</taxon>
    </lineage>
</organism>
<evidence type="ECO:0000256" key="4">
    <source>
        <dbReference type="ARBA" id="ARBA00022989"/>
    </source>
</evidence>
<dbReference type="PANTHER" id="PTHR30618:SF6">
    <property type="entry name" value="NCS1 FAMILY NUCLEOBASE:CATION SYMPORTER-1"/>
    <property type="match status" value="1"/>
</dbReference>
<evidence type="ECO:0000256" key="6">
    <source>
        <dbReference type="SAM" id="Phobius"/>
    </source>
</evidence>
<comment type="subcellular location">
    <subcellularLocation>
        <location evidence="1">Membrane</location>
        <topology evidence="1">Multi-pass membrane protein</topology>
    </subcellularLocation>
</comment>
<dbReference type="RefSeq" id="WP_105545418.1">
    <property type="nucleotide sequence ID" value="NZ_JBBGZH010000003.1"/>
</dbReference>
<sequence>MYGIIMTDYYLIKRERINTDALFDDRSTGEYYYSGGYNSKAIMSLVVSGFITICVSVVPAFSAWAAFSWPIGVVASMAIYYAVSGSTRRLNAQARGD</sequence>
<evidence type="ECO:0000313" key="7">
    <source>
        <dbReference type="EMBL" id="MEJ5023003.1"/>
    </source>
</evidence>
<comment type="similarity">
    <text evidence="2">Belongs to the purine-cytosine permease (2.A.39) family.</text>
</comment>
<evidence type="ECO:0000256" key="1">
    <source>
        <dbReference type="ARBA" id="ARBA00004141"/>
    </source>
</evidence>
<protein>
    <submittedName>
        <fullName evidence="7">Cytosine permease</fullName>
    </submittedName>
</protein>
<evidence type="ECO:0000313" key="8">
    <source>
        <dbReference type="Proteomes" id="UP001375812"/>
    </source>
</evidence>
<comment type="caution">
    <text evidence="7">The sequence shown here is derived from an EMBL/GenBank/DDBJ whole genome shotgun (WGS) entry which is preliminary data.</text>
</comment>
<feature type="transmembrane region" description="Helical" evidence="6">
    <location>
        <begin position="67"/>
        <end position="83"/>
    </location>
</feature>
<keyword evidence="4 6" id="KW-1133">Transmembrane helix</keyword>
<evidence type="ECO:0000256" key="2">
    <source>
        <dbReference type="ARBA" id="ARBA00008974"/>
    </source>
</evidence>
<dbReference type="Gene3D" id="1.10.4160.10">
    <property type="entry name" value="Hydantoin permease"/>
    <property type="match status" value="1"/>
</dbReference>